<gene>
    <name evidence="1" type="ORF">HYY65_11890</name>
</gene>
<evidence type="ECO:0000313" key="2">
    <source>
        <dbReference type="Proteomes" id="UP000741360"/>
    </source>
</evidence>
<reference evidence="1" key="1">
    <citation type="submission" date="2020-07" db="EMBL/GenBank/DDBJ databases">
        <title>Huge and variable diversity of episymbiotic CPR bacteria and DPANN archaea in groundwater ecosystems.</title>
        <authorList>
            <person name="He C.Y."/>
            <person name="Keren R."/>
            <person name="Whittaker M."/>
            <person name="Farag I.F."/>
            <person name="Doudna J."/>
            <person name="Cate J.H.D."/>
            <person name="Banfield J.F."/>
        </authorList>
    </citation>
    <scope>NUCLEOTIDE SEQUENCE</scope>
    <source>
        <strain evidence="1">NC_groundwater_717_Ag_S-0.2um_59_8</strain>
    </source>
</reference>
<dbReference type="Gene3D" id="2.60.40.10">
    <property type="entry name" value="Immunoglobulins"/>
    <property type="match status" value="1"/>
</dbReference>
<accession>A0A932M1P4</accession>
<comment type="caution">
    <text evidence="1">The sequence shown here is derived from an EMBL/GenBank/DDBJ whole genome shotgun (WGS) entry which is preliminary data.</text>
</comment>
<dbReference type="EMBL" id="JACPSX010000227">
    <property type="protein sequence ID" value="MBI3015729.1"/>
    <property type="molecule type" value="Genomic_DNA"/>
</dbReference>
<dbReference type="InterPro" id="IPR013783">
    <property type="entry name" value="Ig-like_fold"/>
</dbReference>
<dbReference type="AlphaFoldDB" id="A0A932M1P4"/>
<sequence>MMSRVFVKSTAPKQPTMVNLATLAPRLLAMSVDSARVFMQQAAGILSPAMPAWSALKPKGMCEIPETECPPRCACEIAWEAGRGETLRCTIRVTNASQTGRTFTFQATPFVGAGGSSATIALSPTNLTLPAGQSGVVTATFTVPAGFTPGRYEAEILVQGAYEQCVCVTLEVQGEQHCACEVAQGDPPVRIRAHRWHDHFQCAEPCAPQPVGKPGMGKVVTEFATDTNPR</sequence>
<proteinExistence type="predicted"/>
<protein>
    <submittedName>
        <fullName evidence="1">Uncharacterized protein</fullName>
    </submittedName>
</protein>
<organism evidence="1 2">
    <name type="scientific">Tectimicrobiota bacterium</name>
    <dbReference type="NCBI Taxonomy" id="2528274"/>
    <lineage>
        <taxon>Bacteria</taxon>
        <taxon>Pseudomonadati</taxon>
        <taxon>Nitrospinota/Tectimicrobiota group</taxon>
        <taxon>Candidatus Tectimicrobiota</taxon>
    </lineage>
</organism>
<name>A0A932M1P4_UNCTE</name>
<evidence type="ECO:0000313" key="1">
    <source>
        <dbReference type="EMBL" id="MBI3015729.1"/>
    </source>
</evidence>
<dbReference type="Proteomes" id="UP000741360">
    <property type="component" value="Unassembled WGS sequence"/>
</dbReference>